<dbReference type="AlphaFoldDB" id="F5XP17"/>
<sequence length="308" mass="33202">MSEAILPSWRPSPTRDALLAFLQAAEAVAVSDRVAYFDNDGTLWCERPTYVQYDFFADELRRRTAVDPAVAERPEFAAVLAGDSARIAELGLPRIAIALADLFAGLTPEEFTDRVRDFAGRMSHPVLGRRLADLRYLPMLELIDELRQREFTVGIVTGGGADFLRAISAELYEVAPELVVGTLIEHELGRTAAGAPELRRTTRLIGGANEGPAKVTNIQTQLGRRPLLAAGNSAGDADMLDWALAGPGPGLALLVDHDDSAREFAYASESATLTESESITALAARRGWTVASMATDWESVFPAGPVGH</sequence>
<keyword evidence="2" id="KW-1185">Reference proteome</keyword>
<dbReference type="KEGG" id="mph:MLP_36430"/>
<dbReference type="Pfam" id="PF12710">
    <property type="entry name" value="HAD"/>
    <property type="match status" value="1"/>
</dbReference>
<dbReference type="OrthoDB" id="9799365at2"/>
<dbReference type="EC" id="3.1.3.2" evidence="1"/>
<name>F5XP17_MICPN</name>
<dbReference type="eggNOG" id="COG0560">
    <property type="taxonomic scope" value="Bacteria"/>
</dbReference>
<evidence type="ECO:0000313" key="1">
    <source>
        <dbReference type="EMBL" id="BAK36657.1"/>
    </source>
</evidence>
<accession>F5XP17</accession>
<dbReference type="Gene3D" id="3.40.50.1000">
    <property type="entry name" value="HAD superfamily/HAD-like"/>
    <property type="match status" value="1"/>
</dbReference>
<proteinExistence type="predicted"/>
<organism evidence="1 2">
    <name type="scientific">Microlunatus phosphovorus (strain ATCC 700054 / DSM 10555 / JCM 9379 / NBRC 101784 / NCIMB 13414 / VKM Ac-1990 / NM-1)</name>
    <dbReference type="NCBI Taxonomy" id="1032480"/>
    <lineage>
        <taxon>Bacteria</taxon>
        <taxon>Bacillati</taxon>
        <taxon>Actinomycetota</taxon>
        <taxon>Actinomycetes</taxon>
        <taxon>Propionibacteriales</taxon>
        <taxon>Propionibacteriaceae</taxon>
        <taxon>Microlunatus</taxon>
    </lineage>
</organism>
<dbReference type="SUPFAM" id="SSF56784">
    <property type="entry name" value="HAD-like"/>
    <property type="match status" value="1"/>
</dbReference>
<dbReference type="InterPro" id="IPR036412">
    <property type="entry name" value="HAD-like_sf"/>
</dbReference>
<gene>
    <name evidence="1" type="ordered locus">MLP_36430</name>
</gene>
<protein>
    <submittedName>
        <fullName evidence="1">Putative acid phosphatase</fullName>
        <ecNumber evidence="1">3.1.3.2</ecNumber>
    </submittedName>
</protein>
<dbReference type="InterPro" id="IPR023214">
    <property type="entry name" value="HAD_sf"/>
</dbReference>
<keyword evidence="1" id="KW-0378">Hydrolase</keyword>
<evidence type="ECO:0000313" key="2">
    <source>
        <dbReference type="Proteomes" id="UP000007947"/>
    </source>
</evidence>
<dbReference type="STRING" id="1032480.MLP_36430"/>
<dbReference type="RefSeq" id="WP_013864506.1">
    <property type="nucleotide sequence ID" value="NC_015635.1"/>
</dbReference>
<dbReference type="HOGENOM" id="CLU_052514_0_0_11"/>
<dbReference type="GO" id="GO:0003993">
    <property type="term" value="F:acid phosphatase activity"/>
    <property type="evidence" value="ECO:0007669"/>
    <property type="project" value="UniProtKB-EC"/>
</dbReference>
<reference evidence="1 2" key="1">
    <citation type="submission" date="2011-05" db="EMBL/GenBank/DDBJ databases">
        <title>Whole genome sequence of Microlunatus phosphovorus NM-1.</title>
        <authorList>
            <person name="Hosoyama A."/>
            <person name="Sasaki K."/>
            <person name="Harada T."/>
            <person name="Igarashi R."/>
            <person name="Kawakoshi A."/>
            <person name="Sasagawa M."/>
            <person name="Fukada J."/>
            <person name="Nakamura S."/>
            <person name="Katano Y."/>
            <person name="Hanada S."/>
            <person name="Kamagata Y."/>
            <person name="Nakamura N."/>
            <person name="Yamazaki S."/>
            <person name="Fujita N."/>
        </authorList>
    </citation>
    <scope>NUCLEOTIDE SEQUENCE [LARGE SCALE GENOMIC DNA]</scope>
    <source>
        <strain evidence="2">ATCC 700054 / DSM 10555 / JCM 9379 / NBRC 101784 / NCIMB 13414 / VKM Ac-1990 / NM-1</strain>
    </source>
</reference>
<dbReference type="EMBL" id="AP012204">
    <property type="protein sequence ID" value="BAK36657.1"/>
    <property type="molecule type" value="Genomic_DNA"/>
</dbReference>
<dbReference type="Proteomes" id="UP000007947">
    <property type="component" value="Chromosome"/>
</dbReference>